<dbReference type="AlphaFoldDB" id="A0A2D2Q1A5"/>
<reference evidence="2" key="2">
    <citation type="journal article" date="2022" name="Front. Microbiol.">
        <title>Comparative Genomic Analysis Revealed Distinct Molecular Components and Organization of CO2-Concentrating Mechanism in Thermophilic Cyanobacteria.</title>
        <authorList>
            <person name="Tang J."/>
            <person name="Zhou H."/>
            <person name="Yao D."/>
            <person name="Riaz S."/>
            <person name="You D."/>
            <person name="Klepacz-Smolka A."/>
            <person name="Daroch M."/>
        </authorList>
    </citation>
    <scope>NUCLEOTIDE SEQUENCE [LARGE SCALE GENOMIC DNA]</scope>
    <source>
        <strain evidence="2">PCC 6715</strain>
    </source>
</reference>
<gene>
    <name evidence="1" type="ORF">BRW62_05450</name>
</gene>
<dbReference type="RefSeq" id="WP_099798634.1">
    <property type="nucleotide sequence ID" value="NZ_CP018092.1"/>
</dbReference>
<proteinExistence type="predicted"/>
<reference evidence="1 2" key="1">
    <citation type="submission" date="2016-11" db="EMBL/GenBank/DDBJ databases">
        <title>Complete genome sequence of thermophilic cyanobacteria strain Synechococcus sp. PCC6715.</title>
        <authorList>
            <person name="Tang J."/>
            <person name="Daroch M."/>
            <person name="Liang Y."/>
            <person name="Jiang D."/>
            <person name="Shah M."/>
        </authorList>
    </citation>
    <scope>NUCLEOTIDE SEQUENCE [LARGE SCALE GENOMIC DNA]</scope>
    <source>
        <strain evidence="1 2">PCC 6715</strain>
    </source>
</reference>
<dbReference type="EMBL" id="CP018092">
    <property type="protein sequence ID" value="ATS18290.1"/>
    <property type="molecule type" value="Genomic_DNA"/>
</dbReference>
<dbReference type="Proteomes" id="UP000231057">
    <property type="component" value="Chromosome"/>
</dbReference>
<dbReference type="InterPro" id="IPR024787">
    <property type="entry name" value="EcsC"/>
</dbReference>
<name>A0A2D2Q1A5_PARLV</name>
<sequence>MSQVHLKDYEQAQLNVIRRWLAHDEAGMAHLFDPFTTALQGGIAPLLPPEGLTVLRAVCDRLLGAGHQEWNHLRRQLSADLAEIKDWQDLQQQPLEVCDRLQGRVQAIALGQATVEGLLTAPLEGVGELADVGLTLLGGLKTIQRVGLCYGFGSAAVFEQEIVWSTLATSFAATAVERQHTLGSLLVRDPDLPRQTVAELLTDTALETLTDTTVEAVFEQAIINLSEELSGELVPLVGVVLGVAANDQFVMQVTTTARYVYQLRWLLRTYGGRDTDRAVS</sequence>
<evidence type="ECO:0000313" key="1">
    <source>
        <dbReference type="EMBL" id="ATS18290.1"/>
    </source>
</evidence>
<evidence type="ECO:0008006" key="3">
    <source>
        <dbReference type="Google" id="ProtNLM"/>
    </source>
</evidence>
<organism evidence="1 2">
    <name type="scientific">Parathermosynechococcus lividus PCC 6715</name>
    <dbReference type="NCBI Taxonomy" id="1917166"/>
    <lineage>
        <taxon>Bacteria</taxon>
        <taxon>Bacillati</taxon>
        <taxon>Cyanobacteriota</taxon>
        <taxon>Cyanophyceae</taxon>
        <taxon>Acaryochloridales</taxon>
        <taxon>Thermosynechococcaceae</taxon>
        <taxon>Parathermosynechococcus</taxon>
    </lineage>
</organism>
<keyword evidence="2" id="KW-1185">Reference proteome</keyword>
<evidence type="ECO:0000313" key="2">
    <source>
        <dbReference type="Proteomes" id="UP000231057"/>
    </source>
</evidence>
<dbReference type="KEGG" id="slw:BRW62_05450"/>
<protein>
    <recommendedName>
        <fullName evidence="3">EcsC family protein</fullName>
    </recommendedName>
</protein>
<accession>A0A2D2Q1A5</accession>
<dbReference type="OrthoDB" id="565186at2"/>
<dbReference type="Pfam" id="PF12787">
    <property type="entry name" value="EcsC"/>
    <property type="match status" value="1"/>
</dbReference>